<evidence type="ECO:0000313" key="2">
    <source>
        <dbReference type="EMBL" id="GHE23794.1"/>
    </source>
</evidence>
<dbReference type="InterPro" id="IPR025401">
    <property type="entry name" value="DUF4374"/>
</dbReference>
<name>A0ABQ3HSH1_9SPHI</name>
<evidence type="ECO:0000256" key="1">
    <source>
        <dbReference type="SAM" id="SignalP"/>
    </source>
</evidence>
<dbReference type="RefSeq" id="WP_189625288.1">
    <property type="nucleotide sequence ID" value="NZ_BNAF01000002.1"/>
</dbReference>
<protein>
    <recommendedName>
        <fullName evidence="4">DUF4374 domain-containing protein</fullName>
    </recommendedName>
</protein>
<keyword evidence="3" id="KW-1185">Reference proteome</keyword>
<gene>
    <name evidence="2" type="ORF">GCM10017764_07620</name>
</gene>
<accession>A0ABQ3HSH1</accession>
<keyword evidence="1" id="KW-0732">Signal</keyword>
<sequence>MKNNKWTNLALAAMVSLSAFSCKSDDVAPDSGNDGNFVLAVTPVASEAVADYLVTAKDLESGTVSILGNGLEQDGTYRYYVTHNNKFFSMLYGQGSPGAVTTYEITDGRLTRLKNFTSETVQAFAPVNDDILMMKISRNVTNPTASYYQLNTNSLTITKEGVVNTADVLKNGELAFFTWIKQVGNKVYAPIMSIKACCSTAFETAYPDNAWIAVYSYPDMVLEKVITDDRTSYIGRYFRDGLAVDEKGDVYAFSSSVATGNGAITSTKPSAITRIASGTTAFDKSYYFDIEAAANGKNITNWIYVGQGKFVVQMTTKEEKGGYTDGKHIGIVDVYNKTFKDVTGMPAINTIKAVTYNNYTPKNGTAYIGIATTDAVSFVYKIDAATATATQGLRVEGGSITAVNRVD</sequence>
<feature type="signal peptide" evidence="1">
    <location>
        <begin position="1"/>
        <end position="24"/>
    </location>
</feature>
<reference evidence="3" key="1">
    <citation type="journal article" date="2019" name="Int. J. Syst. Evol. Microbiol.">
        <title>The Global Catalogue of Microorganisms (GCM) 10K type strain sequencing project: providing services to taxonomists for standard genome sequencing and annotation.</title>
        <authorList>
            <consortium name="The Broad Institute Genomics Platform"/>
            <consortium name="The Broad Institute Genome Sequencing Center for Infectious Disease"/>
            <person name="Wu L."/>
            <person name="Ma J."/>
        </authorList>
    </citation>
    <scope>NUCLEOTIDE SEQUENCE [LARGE SCALE GENOMIC DNA]</scope>
    <source>
        <strain evidence="3">CGMCC 1.12966</strain>
    </source>
</reference>
<organism evidence="2 3">
    <name type="scientific">Sphingobacterium griseoflavum</name>
    <dbReference type="NCBI Taxonomy" id="1474952"/>
    <lineage>
        <taxon>Bacteria</taxon>
        <taxon>Pseudomonadati</taxon>
        <taxon>Bacteroidota</taxon>
        <taxon>Sphingobacteriia</taxon>
        <taxon>Sphingobacteriales</taxon>
        <taxon>Sphingobacteriaceae</taxon>
        <taxon>Sphingobacterium</taxon>
    </lineage>
</organism>
<dbReference type="EMBL" id="BNAF01000002">
    <property type="protein sequence ID" value="GHE23794.1"/>
    <property type="molecule type" value="Genomic_DNA"/>
</dbReference>
<evidence type="ECO:0008006" key="4">
    <source>
        <dbReference type="Google" id="ProtNLM"/>
    </source>
</evidence>
<evidence type="ECO:0000313" key="3">
    <source>
        <dbReference type="Proteomes" id="UP000620550"/>
    </source>
</evidence>
<comment type="caution">
    <text evidence="2">The sequence shown here is derived from an EMBL/GenBank/DDBJ whole genome shotgun (WGS) entry which is preliminary data.</text>
</comment>
<proteinExistence type="predicted"/>
<dbReference type="PROSITE" id="PS51257">
    <property type="entry name" value="PROKAR_LIPOPROTEIN"/>
    <property type="match status" value="1"/>
</dbReference>
<dbReference type="Proteomes" id="UP000620550">
    <property type="component" value="Unassembled WGS sequence"/>
</dbReference>
<feature type="chain" id="PRO_5046219878" description="DUF4374 domain-containing protein" evidence="1">
    <location>
        <begin position="25"/>
        <end position="407"/>
    </location>
</feature>
<dbReference type="Pfam" id="PF14298">
    <property type="entry name" value="DUF4374"/>
    <property type="match status" value="1"/>
</dbReference>